<dbReference type="AlphaFoldDB" id="A0A378JDG9"/>
<gene>
    <name evidence="1" type="ORF">NCTC12388_02418</name>
</gene>
<evidence type="ECO:0000313" key="1">
    <source>
        <dbReference type="EMBL" id="STX45675.1"/>
    </source>
</evidence>
<dbReference type="Proteomes" id="UP000254476">
    <property type="component" value="Unassembled WGS sequence"/>
</dbReference>
<dbReference type="EMBL" id="UGOB01000001">
    <property type="protein sequence ID" value="STX45675.1"/>
    <property type="molecule type" value="Genomic_DNA"/>
</dbReference>
<organism evidence="1 2">
    <name type="scientific">Legionella gratiana</name>
    <dbReference type="NCBI Taxonomy" id="45066"/>
    <lineage>
        <taxon>Bacteria</taxon>
        <taxon>Pseudomonadati</taxon>
        <taxon>Pseudomonadota</taxon>
        <taxon>Gammaproteobacteria</taxon>
        <taxon>Legionellales</taxon>
        <taxon>Legionellaceae</taxon>
        <taxon>Legionella</taxon>
    </lineage>
</organism>
<sequence>MHIYGLLDITNSYLDKRGSDQENHSVIRMVWGVINRLILFCRS</sequence>
<evidence type="ECO:0000313" key="2">
    <source>
        <dbReference type="Proteomes" id="UP000254476"/>
    </source>
</evidence>
<proteinExistence type="predicted"/>
<reference evidence="1 2" key="1">
    <citation type="submission" date="2018-06" db="EMBL/GenBank/DDBJ databases">
        <authorList>
            <consortium name="Pathogen Informatics"/>
            <person name="Doyle S."/>
        </authorList>
    </citation>
    <scope>NUCLEOTIDE SEQUENCE [LARGE SCALE GENOMIC DNA]</scope>
    <source>
        <strain evidence="1 2">NCTC12388</strain>
    </source>
</reference>
<accession>A0A378JDG9</accession>
<protein>
    <submittedName>
        <fullName evidence="1">Uncharacterized protein</fullName>
    </submittedName>
</protein>
<name>A0A378JDG9_9GAMM</name>